<dbReference type="Pfam" id="PF05098">
    <property type="entry name" value="LEF-4"/>
    <property type="match status" value="1"/>
</dbReference>
<dbReference type="GeneID" id="80538219"/>
<proteinExistence type="predicted"/>
<dbReference type="KEGG" id="vg:80538219"/>
<protein>
    <submittedName>
        <fullName evidence="1">LEF-4</fullName>
    </submittedName>
</protein>
<keyword evidence="2" id="KW-1185">Reference proteome</keyword>
<name>A0AAE6H2X8_9ABAC</name>
<dbReference type="GO" id="GO:0006355">
    <property type="term" value="P:regulation of DNA-templated transcription"/>
    <property type="evidence" value="ECO:0007669"/>
    <property type="project" value="InterPro"/>
</dbReference>
<dbReference type="Proteomes" id="UP000831804">
    <property type="component" value="Segment"/>
</dbReference>
<dbReference type="EMBL" id="MK558262">
    <property type="protein sequence ID" value="QDL57039.1"/>
    <property type="molecule type" value="Genomic_DNA"/>
</dbReference>
<dbReference type="RefSeq" id="YP_010799824.1">
    <property type="nucleotide sequence ID" value="NC_076692.1"/>
</dbReference>
<sequence>MGADFVIEQEISYTINFSQDLVYLILDSYIKKRCAAPPERYTDLYDVNNVRTRQTVDSAVSVFKTNVRDERFVHWLRSANALVPLVRRENRETPVPRERVSPHVASLIETFVYKIDGVDVKFEHVYMQSNASDRYESTAAHKIVELKSALLGAKCARPAQNLQLGSDAILARIRLELEFEGLAPASSDLDRFCQLVVQMEAMADHHNIAPSLPYTTLLDSVTPRKFVREQRIAYGAQAPDSTGVKKWAFKLDGVRGRGAFRRNFCLIQTDDMQLYAAHTASPFALNNIVTFQCEVMEDKIFVTDLLQVFRYKYNNRTQYECALRDAYPIRADVAVECLNHLHGSVASVAWPQFGELRFQQFFDPPLTTTHYNTIAIDGYIVLDEKLQYAKYKWVPTVELEYDASTDTLNSIDGPLLDRVVATDLKLKHGAVYECAISDTVINVLKHRPDRIVASKVC</sequence>
<reference evidence="1" key="1">
    <citation type="journal article" date="2019" name="Viruses">
        <title>A Nymphalid-Infecting Group I Alphabaculovirus Isolated from the Major Passion Fruit Caterpillar Pest Dione juno juno (Lepidoptera: Nymphalidae).</title>
        <authorList>
            <person name="Ribeiro B.M."/>
            <person name="Dos Santos E.R."/>
            <person name="Trentin L.B."/>
            <person name="da Silva L.A."/>
            <person name="de Melo F.L."/>
            <person name="Kitajima E.W."/>
            <person name="Ardisson-Araujo D.M.P."/>
        </authorList>
    </citation>
    <scope>NUCLEOTIDE SEQUENCE</scope>
    <source>
        <strain evidence="1">Araguari-MG</strain>
    </source>
</reference>
<gene>
    <name evidence="1" type="primary">lef-4</name>
    <name evidence="1" type="ORF">DijuNPV-ORF-72</name>
</gene>
<organism evidence="1 2">
    <name type="scientific">Dione juno nucleopolyhedrovirus</name>
    <dbReference type="NCBI Taxonomy" id="2594175"/>
    <lineage>
        <taxon>Viruses</taxon>
        <taxon>Viruses incertae sedis</taxon>
        <taxon>Naldaviricetes</taxon>
        <taxon>Lefavirales</taxon>
        <taxon>Baculoviridae</taxon>
        <taxon>Alphabaculovirus</taxon>
        <taxon>Alphabaculovirus dijunonis</taxon>
    </lineage>
</organism>
<evidence type="ECO:0000313" key="1">
    <source>
        <dbReference type="EMBL" id="QDL57039.1"/>
    </source>
</evidence>
<dbReference type="InterPro" id="IPR007790">
    <property type="entry name" value="LEF-4"/>
</dbReference>
<accession>A0AAE6H2X8</accession>
<evidence type="ECO:0000313" key="2">
    <source>
        <dbReference type="Proteomes" id="UP000831804"/>
    </source>
</evidence>